<keyword evidence="2" id="KW-1185">Reference proteome</keyword>
<reference evidence="1 2" key="1">
    <citation type="submission" date="2019-10" db="EMBL/GenBank/DDBJ databases">
        <title>Draft Genome Assembly of Rhodococcus zopfii DSM44189.</title>
        <authorList>
            <person name="Sutton J.M."/>
            <person name="Akob D.M."/>
            <person name="Bushman T.J."/>
        </authorList>
    </citation>
    <scope>NUCLEOTIDE SEQUENCE [LARGE SCALE GENOMIC DNA]</scope>
    <source>
        <strain evidence="1 2">DSM 44189</strain>
    </source>
</reference>
<protein>
    <submittedName>
        <fullName evidence="1">Uncharacterized protein</fullName>
    </submittedName>
</protein>
<evidence type="ECO:0000313" key="1">
    <source>
        <dbReference type="EMBL" id="MDV2476118.1"/>
    </source>
</evidence>
<name>A0ABU3WQB8_9NOCA</name>
<organism evidence="1 2">
    <name type="scientific">Rhodococcus zopfii</name>
    <dbReference type="NCBI Taxonomy" id="43772"/>
    <lineage>
        <taxon>Bacteria</taxon>
        <taxon>Bacillati</taxon>
        <taxon>Actinomycetota</taxon>
        <taxon>Actinomycetes</taxon>
        <taxon>Mycobacteriales</taxon>
        <taxon>Nocardiaceae</taxon>
        <taxon>Rhodococcus</taxon>
    </lineage>
</organism>
<sequence>MNEKPTKLHVTQHAILTDDNGVWTGRYGGEDWSVTAESKEAVRALLVEKMEQAMSNPEWNARIIELAQRSIAGESSEEGFEAEHIGEKSYDDRMIELMETRFSQD</sequence>
<evidence type="ECO:0000313" key="2">
    <source>
        <dbReference type="Proteomes" id="UP001275440"/>
    </source>
</evidence>
<comment type="caution">
    <text evidence="1">The sequence shown here is derived from an EMBL/GenBank/DDBJ whole genome shotgun (WGS) entry which is preliminary data.</text>
</comment>
<accession>A0ABU3WQB8</accession>
<dbReference type="Proteomes" id="UP001275440">
    <property type="component" value="Unassembled WGS sequence"/>
</dbReference>
<gene>
    <name evidence="1" type="ORF">F8M49_13580</name>
</gene>
<dbReference type="EMBL" id="WBMO01000001">
    <property type="protein sequence ID" value="MDV2476118.1"/>
    <property type="molecule type" value="Genomic_DNA"/>
</dbReference>
<proteinExistence type="predicted"/>
<dbReference type="RefSeq" id="WP_083583708.1">
    <property type="nucleotide sequence ID" value="NZ_JAHWLX010000151.1"/>
</dbReference>